<dbReference type="InterPro" id="IPR023572">
    <property type="entry name" value="Archease_dom"/>
</dbReference>
<dbReference type="PANTHER" id="PTHR12682:SF11">
    <property type="entry name" value="PROTEIN ARCHEASE"/>
    <property type="match status" value="1"/>
</dbReference>
<dbReference type="GO" id="GO:0008033">
    <property type="term" value="P:tRNA processing"/>
    <property type="evidence" value="ECO:0007669"/>
    <property type="project" value="UniProtKB-KW"/>
</dbReference>
<dbReference type="EMBL" id="LVVT01000014">
    <property type="protein sequence ID" value="TQS82922.1"/>
    <property type="molecule type" value="Genomic_DNA"/>
</dbReference>
<dbReference type="AlphaFoldDB" id="A0A8J8TEE3"/>
<evidence type="ECO:0000256" key="4">
    <source>
        <dbReference type="ARBA" id="ARBA00022837"/>
    </source>
</evidence>
<dbReference type="Proteomes" id="UP000752814">
    <property type="component" value="Unassembled WGS sequence"/>
</dbReference>
<dbReference type="Gene3D" id="3.55.10.10">
    <property type="entry name" value="Archease domain"/>
    <property type="match status" value="1"/>
</dbReference>
<dbReference type="PANTHER" id="PTHR12682">
    <property type="entry name" value="ARCHEASE"/>
    <property type="match status" value="1"/>
</dbReference>
<keyword evidence="4" id="KW-0106">Calcium</keyword>
<sequence length="142" mass="16237">MFSACATRMRYERLEHTADVLIKAFGNSIEECFGNAAYAMLDTVLDISTVESLETVCFSVDGDNLYDKLYNFLSELLYLFDAEHFVPAEFNISLSQNTLRCESKGERYNPLKHDPKTEIKAVTYHKMNIDLDEPSITVLFDV</sequence>
<dbReference type="Pfam" id="PF01951">
    <property type="entry name" value="Archease"/>
    <property type="match status" value="1"/>
</dbReference>
<organism evidence="6 7">
    <name type="scientific">Candidatus Methanomassiliicoccus intestinalis</name>
    <dbReference type="NCBI Taxonomy" id="1406512"/>
    <lineage>
        <taxon>Archaea</taxon>
        <taxon>Methanobacteriati</taxon>
        <taxon>Thermoplasmatota</taxon>
        <taxon>Thermoplasmata</taxon>
        <taxon>Methanomassiliicoccales</taxon>
        <taxon>Methanomassiliicoccaceae</taxon>
        <taxon>Methanomassiliicoccus</taxon>
    </lineage>
</organism>
<gene>
    <name evidence="6" type="ORF">A3207_03005</name>
</gene>
<comment type="similarity">
    <text evidence="1">Belongs to the archease family.</text>
</comment>
<evidence type="ECO:0000256" key="2">
    <source>
        <dbReference type="ARBA" id="ARBA00022694"/>
    </source>
</evidence>
<proteinExistence type="inferred from homology"/>
<name>A0A8J8TEE3_9ARCH</name>
<evidence type="ECO:0000313" key="6">
    <source>
        <dbReference type="EMBL" id="TQS82922.1"/>
    </source>
</evidence>
<evidence type="ECO:0000313" key="7">
    <source>
        <dbReference type="Proteomes" id="UP000752814"/>
    </source>
</evidence>
<reference evidence="6" key="1">
    <citation type="submission" date="2016-03" db="EMBL/GenBank/DDBJ databases">
        <authorList>
            <person name="Borrel G."/>
            <person name="Mccann A."/>
            <person name="O'Toole P.W."/>
        </authorList>
    </citation>
    <scope>NUCLEOTIDE SEQUENCE</scope>
    <source>
        <strain evidence="6">183</strain>
    </source>
</reference>
<keyword evidence="3" id="KW-0479">Metal-binding</keyword>
<keyword evidence="2" id="KW-0819">tRNA processing</keyword>
<feature type="domain" description="Archease" evidence="5">
    <location>
        <begin position="11"/>
        <end position="142"/>
    </location>
</feature>
<dbReference type="InterPro" id="IPR036820">
    <property type="entry name" value="Archease_dom_sf"/>
</dbReference>
<evidence type="ECO:0000256" key="1">
    <source>
        <dbReference type="ARBA" id="ARBA00007963"/>
    </source>
</evidence>
<evidence type="ECO:0000259" key="5">
    <source>
        <dbReference type="Pfam" id="PF01951"/>
    </source>
</evidence>
<comment type="caution">
    <text evidence="6">The sequence shown here is derived from an EMBL/GenBank/DDBJ whole genome shotgun (WGS) entry which is preliminary data.</text>
</comment>
<accession>A0A8J8TEE3</accession>
<dbReference type="InterPro" id="IPR002804">
    <property type="entry name" value="Archease"/>
</dbReference>
<protein>
    <recommendedName>
        <fullName evidence="5">Archease domain-containing protein</fullName>
    </recommendedName>
</protein>
<dbReference type="GO" id="GO:0046872">
    <property type="term" value="F:metal ion binding"/>
    <property type="evidence" value="ECO:0007669"/>
    <property type="project" value="UniProtKB-KW"/>
</dbReference>
<evidence type="ECO:0000256" key="3">
    <source>
        <dbReference type="ARBA" id="ARBA00022723"/>
    </source>
</evidence>
<dbReference type="SUPFAM" id="SSF69819">
    <property type="entry name" value="MTH1598-like"/>
    <property type="match status" value="1"/>
</dbReference>